<feature type="region of interest" description="Disordered" evidence="5">
    <location>
        <begin position="352"/>
        <end position="376"/>
    </location>
</feature>
<reference evidence="9" key="1">
    <citation type="submission" date="2012-12" db="EMBL/GenBank/DDBJ databases">
        <authorList>
            <person name="Hellsten U."/>
            <person name="Grimwood J."/>
            <person name="Chapman J.A."/>
            <person name="Shapiro H."/>
            <person name="Aerts A."/>
            <person name="Otillar R.P."/>
            <person name="Terry A.Y."/>
            <person name="Boore J.L."/>
            <person name="Simakov O."/>
            <person name="Marletaz F."/>
            <person name="Cho S.-J."/>
            <person name="Edsinger-Gonzales E."/>
            <person name="Havlak P."/>
            <person name="Kuo D.-H."/>
            <person name="Larsson T."/>
            <person name="Lv J."/>
            <person name="Arendt D."/>
            <person name="Savage R."/>
            <person name="Osoegawa K."/>
            <person name="de Jong P."/>
            <person name="Lindberg D.R."/>
            <person name="Seaver E.C."/>
            <person name="Weisblat D.A."/>
            <person name="Putnam N.H."/>
            <person name="Grigoriev I.V."/>
            <person name="Rokhsar D.S."/>
        </authorList>
    </citation>
    <scope>NUCLEOTIDE SEQUENCE</scope>
</reference>
<dbReference type="GO" id="GO:0031032">
    <property type="term" value="P:actomyosin structure organization"/>
    <property type="evidence" value="ECO:0000318"/>
    <property type="project" value="GO_Central"/>
</dbReference>
<evidence type="ECO:0000313" key="7">
    <source>
        <dbReference type="EMBL" id="ESO09902.1"/>
    </source>
</evidence>
<evidence type="ECO:0000256" key="3">
    <source>
        <dbReference type="ARBA" id="ARBA00022490"/>
    </source>
</evidence>
<accession>T1G186</accession>
<dbReference type="SMART" id="SM00295">
    <property type="entry name" value="B41"/>
    <property type="match status" value="1"/>
</dbReference>
<dbReference type="InterPro" id="IPR029071">
    <property type="entry name" value="Ubiquitin-like_domsf"/>
</dbReference>
<dbReference type="SUPFAM" id="SSF54236">
    <property type="entry name" value="Ubiquitin-like"/>
    <property type="match status" value="1"/>
</dbReference>
<dbReference type="OMA" id="CAIEQHA"/>
<dbReference type="SUPFAM" id="SSF50729">
    <property type="entry name" value="PH domain-like"/>
    <property type="match status" value="1"/>
</dbReference>
<dbReference type="InterPro" id="IPR019747">
    <property type="entry name" value="FERM_CS"/>
</dbReference>
<dbReference type="EnsemblMetazoa" id="HelroT73015">
    <property type="protein sequence ID" value="HelroP73015"/>
    <property type="gene ID" value="HelroG73015"/>
</dbReference>
<evidence type="ECO:0000256" key="1">
    <source>
        <dbReference type="ARBA" id="ARBA00004282"/>
    </source>
</evidence>
<dbReference type="FunCoup" id="T1G186">
    <property type="interactions" value="10"/>
</dbReference>
<dbReference type="PRINTS" id="PR00935">
    <property type="entry name" value="BAND41"/>
</dbReference>
<dbReference type="InterPro" id="IPR000299">
    <property type="entry name" value="FERM_domain"/>
</dbReference>
<gene>
    <name evidence="8" type="primary">20214834</name>
    <name evidence="7" type="ORF">HELRODRAFT_73015</name>
</gene>
<dbReference type="Pfam" id="PF09379">
    <property type="entry name" value="FERM_N"/>
    <property type="match status" value="1"/>
</dbReference>
<dbReference type="Pfam" id="PF08736">
    <property type="entry name" value="FA"/>
    <property type="match status" value="1"/>
</dbReference>
<dbReference type="PROSITE" id="PS50057">
    <property type="entry name" value="FERM_3"/>
    <property type="match status" value="1"/>
</dbReference>
<dbReference type="eggNOG" id="KOG3530">
    <property type="taxonomic scope" value="Eukaryota"/>
</dbReference>
<evidence type="ECO:0000313" key="8">
    <source>
        <dbReference type="EnsemblMetazoa" id="HelroP73015"/>
    </source>
</evidence>
<dbReference type="SMART" id="SM01196">
    <property type="entry name" value="FERM_C"/>
    <property type="match status" value="1"/>
</dbReference>
<evidence type="ECO:0000259" key="6">
    <source>
        <dbReference type="PROSITE" id="PS50057"/>
    </source>
</evidence>
<proteinExistence type="predicted"/>
<feature type="domain" description="FERM" evidence="6">
    <location>
        <begin position="30"/>
        <end position="315"/>
    </location>
</feature>
<evidence type="ECO:0000256" key="5">
    <source>
        <dbReference type="SAM" id="MobiDB-lite"/>
    </source>
</evidence>
<reference evidence="8" key="3">
    <citation type="submission" date="2015-06" db="UniProtKB">
        <authorList>
            <consortium name="EnsemblMetazoa"/>
        </authorList>
    </citation>
    <scope>IDENTIFICATION</scope>
</reference>
<dbReference type="FunFam" id="3.10.20.90:FF:000024">
    <property type="entry name" value="Erythrocyte membrane protein band 4.1-like 5"/>
    <property type="match status" value="1"/>
</dbReference>
<dbReference type="InterPro" id="IPR014847">
    <property type="entry name" value="FA"/>
</dbReference>
<dbReference type="InterPro" id="IPR019749">
    <property type="entry name" value="Band_41_domain"/>
</dbReference>
<dbReference type="KEGG" id="hro:HELRODRAFT_73015"/>
<dbReference type="InterPro" id="IPR014352">
    <property type="entry name" value="FERM/acyl-CoA-bd_prot_sf"/>
</dbReference>
<dbReference type="Proteomes" id="UP000015101">
    <property type="component" value="Unassembled WGS sequence"/>
</dbReference>
<dbReference type="FunFam" id="1.20.80.10:FF:000003">
    <property type="entry name" value="Tyrosine-protein phosphatase non-receptor type 4"/>
    <property type="match status" value="1"/>
</dbReference>
<dbReference type="OrthoDB" id="6235974at2759"/>
<dbReference type="CDD" id="cd14473">
    <property type="entry name" value="FERM_B-lobe"/>
    <property type="match status" value="1"/>
</dbReference>
<dbReference type="EMBL" id="AMQM01002834">
    <property type="status" value="NOT_ANNOTATED_CDS"/>
    <property type="molecule type" value="Genomic_DNA"/>
</dbReference>
<dbReference type="InterPro" id="IPR018979">
    <property type="entry name" value="FERM_N"/>
</dbReference>
<dbReference type="Gene3D" id="3.10.20.90">
    <property type="entry name" value="Phosphatidylinositol 3-kinase Catalytic Subunit, Chain A, domain 1"/>
    <property type="match status" value="1"/>
</dbReference>
<name>T1G186_HELRO</name>
<dbReference type="InParanoid" id="T1G186"/>
<dbReference type="PANTHER" id="PTHR23280">
    <property type="entry name" value="4.1 G PROTEIN"/>
    <property type="match status" value="1"/>
</dbReference>
<dbReference type="Pfam" id="PF00373">
    <property type="entry name" value="FERM_M"/>
    <property type="match status" value="1"/>
</dbReference>
<dbReference type="Gene3D" id="2.30.29.30">
    <property type="entry name" value="Pleckstrin-homology domain (PH domain)/Phosphotyrosine-binding domain (PTB)"/>
    <property type="match status" value="1"/>
</dbReference>
<dbReference type="GO" id="GO:0005856">
    <property type="term" value="C:cytoskeleton"/>
    <property type="evidence" value="ECO:0000318"/>
    <property type="project" value="GO_Central"/>
</dbReference>
<dbReference type="InterPro" id="IPR018980">
    <property type="entry name" value="FERM_PH-like_C"/>
</dbReference>
<organism evidence="8 9">
    <name type="scientific">Helobdella robusta</name>
    <name type="common">Californian leech</name>
    <dbReference type="NCBI Taxonomy" id="6412"/>
    <lineage>
        <taxon>Eukaryota</taxon>
        <taxon>Metazoa</taxon>
        <taxon>Spiralia</taxon>
        <taxon>Lophotrochozoa</taxon>
        <taxon>Annelida</taxon>
        <taxon>Clitellata</taxon>
        <taxon>Hirudinea</taxon>
        <taxon>Rhynchobdellida</taxon>
        <taxon>Glossiphoniidae</taxon>
        <taxon>Helobdella</taxon>
    </lineage>
</organism>
<dbReference type="CTD" id="20214834"/>
<dbReference type="GO" id="GO:0005886">
    <property type="term" value="C:plasma membrane"/>
    <property type="evidence" value="ECO:0007669"/>
    <property type="project" value="UniProtKB-ARBA"/>
</dbReference>
<dbReference type="CDD" id="cd13186">
    <property type="entry name" value="FERM_C_NBL4_NBL5"/>
    <property type="match status" value="1"/>
</dbReference>
<dbReference type="GO" id="GO:0005737">
    <property type="term" value="C:cytoplasm"/>
    <property type="evidence" value="ECO:0007669"/>
    <property type="project" value="UniProtKB-SubCell"/>
</dbReference>
<keyword evidence="3" id="KW-0963">Cytoplasm</keyword>
<dbReference type="PROSITE" id="PS00660">
    <property type="entry name" value="FERM_1"/>
    <property type="match status" value="1"/>
</dbReference>
<feature type="compositionally biased region" description="Basic and acidic residues" evidence="5">
    <location>
        <begin position="353"/>
        <end position="369"/>
    </location>
</feature>
<keyword evidence="9" id="KW-1185">Reference proteome</keyword>
<dbReference type="HOGENOM" id="CLU_003623_1_1_1"/>
<keyword evidence="4" id="KW-0965">Cell junction</keyword>
<dbReference type="Pfam" id="PF09380">
    <property type="entry name" value="FERM_C"/>
    <property type="match status" value="1"/>
</dbReference>
<dbReference type="GeneID" id="20214834"/>
<dbReference type="STRING" id="6412.T1G186"/>
<dbReference type="SUPFAM" id="SSF47031">
    <property type="entry name" value="Second domain of FERM"/>
    <property type="match status" value="1"/>
</dbReference>
<evidence type="ECO:0000256" key="4">
    <source>
        <dbReference type="ARBA" id="ARBA00022949"/>
    </source>
</evidence>
<evidence type="ECO:0000256" key="2">
    <source>
        <dbReference type="ARBA" id="ARBA00004496"/>
    </source>
</evidence>
<dbReference type="GO" id="GO:0070161">
    <property type="term" value="C:anchoring junction"/>
    <property type="evidence" value="ECO:0007669"/>
    <property type="project" value="UniProtKB-SubCell"/>
</dbReference>
<dbReference type="RefSeq" id="XP_009011716.1">
    <property type="nucleotide sequence ID" value="XM_009013468.1"/>
</dbReference>
<evidence type="ECO:0000313" key="9">
    <source>
        <dbReference type="Proteomes" id="UP000015101"/>
    </source>
</evidence>
<sequence length="376" mass="44612">MSSFIDLFIRRRSRSSRDSTNLAQVDKNKLHCKVLLLDGTFFETFLPKNCHGSLLYEKVFFYLDLIEVDYFGLQYLDAYNVKQWLDSTKKIKKQLHPKDKIYCFKFQVKFYTSEPSNLHEELTRYQFFLQLKQDILEGRLECSYETSVELAALALQSEVGDFDSKVHDISFVSEFRFVDNQSEEFEKDVIEKFKTYKGQTPAQAELGYLNKAKWLELYGVDMHSVMGRDDNEYMLGLTPTGILIFEKVEKIGLFFWPKITKLQFKKTKLKLVVLEDNDQGREQEHTFLFRMKNDKACKHLWKCAVEHHTFFRLRTSRKDTNQKQMFLRIGSRFRYSGRTEFQSATMSKARRSVKFERKPSQKFSKRYETDASAINK</sequence>
<dbReference type="Gene3D" id="1.20.80.10">
    <property type="match status" value="1"/>
</dbReference>
<dbReference type="EMBL" id="KB095905">
    <property type="protein sequence ID" value="ESO09902.1"/>
    <property type="molecule type" value="Genomic_DNA"/>
</dbReference>
<protein>
    <recommendedName>
        <fullName evidence="6">FERM domain-containing protein</fullName>
    </recommendedName>
</protein>
<dbReference type="AlphaFoldDB" id="T1G186"/>
<dbReference type="SMART" id="SM01195">
    <property type="entry name" value="FA"/>
    <property type="match status" value="1"/>
</dbReference>
<dbReference type="PANTHER" id="PTHR23280:SF25">
    <property type="entry name" value="MOESIN_EZRIN_RADIXIN HOMOLOG 1"/>
    <property type="match status" value="1"/>
</dbReference>
<dbReference type="InterPro" id="IPR019748">
    <property type="entry name" value="FERM_central"/>
</dbReference>
<dbReference type="InterPro" id="IPR011993">
    <property type="entry name" value="PH-like_dom_sf"/>
</dbReference>
<comment type="subcellular location">
    <subcellularLocation>
        <location evidence="1">Cell junction</location>
    </subcellularLocation>
    <subcellularLocation>
        <location evidence="2">Cytoplasm</location>
    </subcellularLocation>
</comment>
<dbReference type="InterPro" id="IPR035963">
    <property type="entry name" value="FERM_2"/>
</dbReference>
<dbReference type="FunFam" id="2.30.29.30:FF:000002">
    <property type="entry name" value="Band 4.1-like protein 5 isoform 1"/>
    <property type="match status" value="1"/>
</dbReference>
<reference evidence="7 9" key="2">
    <citation type="journal article" date="2013" name="Nature">
        <title>Insights into bilaterian evolution from three spiralian genomes.</title>
        <authorList>
            <person name="Simakov O."/>
            <person name="Marletaz F."/>
            <person name="Cho S.J."/>
            <person name="Edsinger-Gonzales E."/>
            <person name="Havlak P."/>
            <person name="Hellsten U."/>
            <person name="Kuo D.H."/>
            <person name="Larsson T."/>
            <person name="Lv J."/>
            <person name="Arendt D."/>
            <person name="Savage R."/>
            <person name="Osoegawa K."/>
            <person name="de Jong P."/>
            <person name="Grimwood J."/>
            <person name="Chapman J.A."/>
            <person name="Shapiro H."/>
            <person name="Aerts A."/>
            <person name="Otillar R.P."/>
            <person name="Terry A.Y."/>
            <person name="Boore J.L."/>
            <person name="Grigoriev I.V."/>
            <person name="Lindberg D.R."/>
            <person name="Seaver E.C."/>
            <person name="Weisblat D.A."/>
            <person name="Putnam N.H."/>
            <person name="Rokhsar D.S."/>
        </authorList>
    </citation>
    <scope>NUCLEOTIDE SEQUENCE</scope>
</reference>